<dbReference type="Gene3D" id="2.60.120.380">
    <property type="match status" value="2"/>
</dbReference>
<dbReference type="HOGENOM" id="CLU_582466_0_0_9"/>
<dbReference type="SUPFAM" id="SSF89260">
    <property type="entry name" value="Collagen-binding domain"/>
    <property type="match status" value="2"/>
</dbReference>
<proteinExistence type="predicted"/>
<feature type="chain" id="PRO_5004777142" description="Peptidase C-terminal archaeal/bacterial domain-containing protein" evidence="1">
    <location>
        <begin position="31"/>
        <end position="469"/>
    </location>
</feature>
<keyword evidence="1" id="KW-0732">Signal</keyword>
<sequence>MKNLKRRISVLLTLLLIFGVFSFTSNRIHAQDNLKDYNFVKQLNSGFYQEDYTVAGLIKEKINLKEKNTQRTLMYSTRSVRDEMKTNNTETASEENQNTKIINFGEVITSNITTAGQLQVYLLEQTQKGKITVYMDVPNDAGINYDLYLYRYNSQTDQLEFVDGSGNPAANYEQLSSICEPGIYVVGVMLKDLTTNPAPCAFIATNSTKYSQYEPNDKINQAKEYEMETLLKDSIDNPFDEDYYVTRITNQADYQVVLQNAPEGAKYYVQLFDSSLNFVSGAYIEPQNNNFKTGTLQQGVYLIKIASSQGYDENTEYEFIITDKISNNPVFKTTKSGKIVQLTDKAVYINGKQADMNWRYRYSINYTRNQEVDTSPMTMINKSFYKNGTYRGPQNVKSDDCIEVKMTGFSYMYFHNNLNTGEYEFYYIKPSEMIASGYYSFYVDVNTGKAIDTEWNWYARKLQMPQDLK</sequence>
<accession>V9HRG5</accession>
<dbReference type="AlphaFoldDB" id="V9HRG5"/>
<feature type="signal peptide" evidence="1">
    <location>
        <begin position="1"/>
        <end position="30"/>
    </location>
</feature>
<name>V9HRG5_9FIRM</name>
<dbReference type="OrthoDB" id="2049816at2"/>
<gene>
    <name evidence="2" type="ORF">HMPREF9630_01470</name>
</gene>
<evidence type="ECO:0000313" key="3">
    <source>
        <dbReference type="Proteomes" id="UP000017818"/>
    </source>
</evidence>
<organism evidence="2 3">
    <name type="scientific">Peptoanaerobacter stomatis</name>
    <dbReference type="NCBI Taxonomy" id="796937"/>
    <lineage>
        <taxon>Bacteria</taxon>
        <taxon>Bacillati</taxon>
        <taxon>Bacillota</taxon>
        <taxon>Clostridia</taxon>
        <taxon>Peptostreptococcales</taxon>
        <taxon>Filifactoraceae</taxon>
        <taxon>Peptoanaerobacter</taxon>
    </lineage>
</organism>
<reference evidence="2 3" key="1">
    <citation type="submission" date="2012-05" db="EMBL/GenBank/DDBJ databases">
        <title>The Genome Sequence of Eubacteriaceae bacterium CM2.</title>
        <authorList>
            <consortium name="The Broad Institute Genome Sequencing Platform"/>
            <person name="Earl A."/>
            <person name="Ward D."/>
            <person name="Feldgarden M."/>
            <person name="Gevers D."/>
            <person name="Sizova M."/>
            <person name="Hazen A."/>
            <person name="Epstein S."/>
            <person name="Walker B."/>
            <person name="Young S.K."/>
            <person name="Zeng Q."/>
            <person name="Gargeya S."/>
            <person name="Fitzgerald M."/>
            <person name="Haas B."/>
            <person name="Abouelleil A."/>
            <person name="Alvarado L."/>
            <person name="Arachchi H.M."/>
            <person name="Berlin A."/>
            <person name="Chapman S.B."/>
            <person name="Goldberg J."/>
            <person name="Griggs A."/>
            <person name="Gujja S."/>
            <person name="Hansen M."/>
            <person name="Howarth C."/>
            <person name="Imamovic A."/>
            <person name="Larimer J."/>
            <person name="McCowen C."/>
            <person name="Montmayeur A."/>
            <person name="Murphy C."/>
            <person name="Neiman D."/>
            <person name="Pearson M."/>
            <person name="Priest M."/>
            <person name="Roberts A."/>
            <person name="Saif S."/>
            <person name="Shea T."/>
            <person name="Sisk P."/>
            <person name="Sykes S."/>
            <person name="Wortman J."/>
            <person name="Nusbaum C."/>
            <person name="Birren B."/>
        </authorList>
    </citation>
    <scope>NUCLEOTIDE SEQUENCE [LARGE SCALE GENOMIC DNA]</scope>
    <source>
        <strain evidence="2 3">CM2</strain>
    </source>
</reference>
<protein>
    <recommendedName>
        <fullName evidence="4">Peptidase C-terminal archaeal/bacterial domain-containing protein</fullName>
    </recommendedName>
</protein>
<evidence type="ECO:0008006" key="4">
    <source>
        <dbReference type="Google" id="ProtNLM"/>
    </source>
</evidence>
<evidence type="ECO:0000313" key="2">
    <source>
        <dbReference type="EMBL" id="EHL17780.1"/>
    </source>
</evidence>
<dbReference type="RefSeq" id="WP_009526628.1">
    <property type="nucleotide sequence ID" value="NZ_JH815225.1"/>
</dbReference>
<dbReference type="Proteomes" id="UP000017818">
    <property type="component" value="Unassembled WGS sequence"/>
</dbReference>
<evidence type="ECO:0000256" key="1">
    <source>
        <dbReference type="SAM" id="SignalP"/>
    </source>
</evidence>
<comment type="caution">
    <text evidence="2">The sequence shown here is derived from an EMBL/GenBank/DDBJ whole genome shotgun (WGS) entry which is preliminary data.</text>
</comment>
<dbReference type="EMBL" id="AFZF02000003">
    <property type="protein sequence ID" value="EHL17780.1"/>
    <property type="molecule type" value="Genomic_DNA"/>
</dbReference>